<dbReference type="Proteomes" id="UP000799764">
    <property type="component" value="Unassembled WGS sequence"/>
</dbReference>
<dbReference type="EMBL" id="MU001511">
    <property type="protein sequence ID" value="KAF2438737.1"/>
    <property type="molecule type" value="Genomic_DNA"/>
</dbReference>
<evidence type="ECO:0000313" key="1">
    <source>
        <dbReference type="EMBL" id="KAF2438737.1"/>
    </source>
</evidence>
<dbReference type="AlphaFoldDB" id="A0A9P4P7G6"/>
<evidence type="ECO:0000313" key="2">
    <source>
        <dbReference type="Proteomes" id="UP000799764"/>
    </source>
</evidence>
<gene>
    <name evidence="1" type="ORF">P171DRAFT_504214</name>
</gene>
<proteinExistence type="predicted"/>
<name>A0A9P4P7G6_9PLEO</name>
<organism evidence="1 2">
    <name type="scientific">Karstenula rhodostoma CBS 690.94</name>
    <dbReference type="NCBI Taxonomy" id="1392251"/>
    <lineage>
        <taxon>Eukaryota</taxon>
        <taxon>Fungi</taxon>
        <taxon>Dikarya</taxon>
        <taxon>Ascomycota</taxon>
        <taxon>Pezizomycotina</taxon>
        <taxon>Dothideomycetes</taxon>
        <taxon>Pleosporomycetidae</taxon>
        <taxon>Pleosporales</taxon>
        <taxon>Massarineae</taxon>
        <taxon>Didymosphaeriaceae</taxon>
        <taxon>Karstenula</taxon>
    </lineage>
</organism>
<comment type="caution">
    <text evidence="1">The sequence shown here is derived from an EMBL/GenBank/DDBJ whole genome shotgun (WGS) entry which is preliminary data.</text>
</comment>
<protein>
    <submittedName>
        <fullName evidence="1">Uncharacterized protein</fullName>
    </submittedName>
</protein>
<accession>A0A9P4P7G6</accession>
<reference evidence="1" key="1">
    <citation type="journal article" date="2020" name="Stud. Mycol.">
        <title>101 Dothideomycetes genomes: a test case for predicting lifestyles and emergence of pathogens.</title>
        <authorList>
            <person name="Haridas S."/>
            <person name="Albert R."/>
            <person name="Binder M."/>
            <person name="Bloem J."/>
            <person name="Labutti K."/>
            <person name="Salamov A."/>
            <person name="Andreopoulos B."/>
            <person name="Baker S."/>
            <person name="Barry K."/>
            <person name="Bills G."/>
            <person name="Bluhm B."/>
            <person name="Cannon C."/>
            <person name="Castanera R."/>
            <person name="Culley D."/>
            <person name="Daum C."/>
            <person name="Ezra D."/>
            <person name="Gonzalez J."/>
            <person name="Henrissat B."/>
            <person name="Kuo A."/>
            <person name="Liang C."/>
            <person name="Lipzen A."/>
            <person name="Lutzoni F."/>
            <person name="Magnuson J."/>
            <person name="Mondo S."/>
            <person name="Nolan M."/>
            <person name="Ohm R."/>
            <person name="Pangilinan J."/>
            <person name="Park H.-J."/>
            <person name="Ramirez L."/>
            <person name="Alfaro M."/>
            <person name="Sun H."/>
            <person name="Tritt A."/>
            <person name="Yoshinaga Y."/>
            <person name="Zwiers L.-H."/>
            <person name="Turgeon B."/>
            <person name="Goodwin S."/>
            <person name="Spatafora J."/>
            <person name="Crous P."/>
            <person name="Grigoriev I."/>
        </authorList>
    </citation>
    <scope>NUCLEOTIDE SEQUENCE</scope>
    <source>
        <strain evidence="1">CBS 690.94</strain>
    </source>
</reference>
<sequence length="168" mass="18781">MDYVDEGCGGSIHFDALLQSATHTWDMAVKLANGPRRYKCSNGRELHVSAEDMRSVASDEWMRGSLVNVFASIAVDTSAGPRKLRVVEDPPAATVETQMEDIARYPLLLPICEKHHWMMFVFHLDTQTACPRFSEITDILVLTATCSVAVMTRMPTPKPRVKKLVCIE</sequence>
<keyword evidence="2" id="KW-1185">Reference proteome</keyword>